<reference evidence="5" key="2">
    <citation type="submission" date="2020-05" db="UniProtKB">
        <authorList>
            <consortium name="EnsemblMetazoa"/>
        </authorList>
    </citation>
    <scope>IDENTIFICATION</scope>
    <source>
        <strain evidence="5">MINIMUS1</strain>
    </source>
</reference>
<dbReference type="EnsemblMetazoa" id="AMIN001209-RA">
    <property type="protein sequence ID" value="AMIN001209-PA"/>
    <property type="gene ID" value="AMIN001209"/>
</dbReference>
<comment type="similarity">
    <text evidence="1">Belongs to the TBP family.</text>
</comment>
<dbReference type="GO" id="GO:0003677">
    <property type="term" value="F:DNA binding"/>
    <property type="evidence" value="ECO:0007669"/>
    <property type="project" value="UniProtKB-KW"/>
</dbReference>
<keyword evidence="6" id="KW-1185">Reference proteome</keyword>
<dbReference type="InterPro" id="IPR012295">
    <property type="entry name" value="TBP_dom_sf"/>
</dbReference>
<dbReference type="Proteomes" id="UP000075920">
    <property type="component" value="Unassembled WGS sequence"/>
</dbReference>
<dbReference type="Pfam" id="PF00352">
    <property type="entry name" value="TBP"/>
    <property type="match status" value="1"/>
</dbReference>
<evidence type="ECO:0000313" key="6">
    <source>
        <dbReference type="Proteomes" id="UP000075920"/>
    </source>
</evidence>
<evidence type="ECO:0000256" key="4">
    <source>
        <dbReference type="SAM" id="MobiDB-lite"/>
    </source>
</evidence>
<accession>A0A182VT19</accession>
<dbReference type="Gene3D" id="3.30.310.10">
    <property type="entry name" value="TATA-Binding Protein"/>
    <property type="match status" value="1"/>
</dbReference>
<evidence type="ECO:0000256" key="1">
    <source>
        <dbReference type="ARBA" id="ARBA00005560"/>
    </source>
</evidence>
<dbReference type="PROSITE" id="PS00351">
    <property type="entry name" value="TFIID"/>
    <property type="match status" value="1"/>
</dbReference>
<evidence type="ECO:0000313" key="5">
    <source>
        <dbReference type="EnsemblMetazoa" id="AMIN001209-PA"/>
    </source>
</evidence>
<organism evidence="5 6">
    <name type="scientific">Anopheles minimus</name>
    <dbReference type="NCBI Taxonomy" id="112268"/>
    <lineage>
        <taxon>Eukaryota</taxon>
        <taxon>Metazoa</taxon>
        <taxon>Ecdysozoa</taxon>
        <taxon>Arthropoda</taxon>
        <taxon>Hexapoda</taxon>
        <taxon>Insecta</taxon>
        <taxon>Pterygota</taxon>
        <taxon>Neoptera</taxon>
        <taxon>Endopterygota</taxon>
        <taxon>Diptera</taxon>
        <taxon>Nematocera</taxon>
        <taxon>Culicoidea</taxon>
        <taxon>Culicidae</taxon>
        <taxon>Anophelinae</taxon>
        <taxon>Anopheles</taxon>
    </lineage>
</organism>
<evidence type="ECO:0000256" key="2">
    <source>
        <dbReference type="ARBA" id="ARBA00023125"/>
    </source>
</evidence>
<protein>
    <recommendedName>
        <fullName evidence="7">TATA-box-binding protein</fullName>
    </recommendedName>
</protein>
<evidence type="ECO:0008006" key="7">
    <source>
        <dbReference type="Google" id="ProtNLM"/>
    </source>
</evidence>
<dbReference type="InterPro" id="IPR030491">
    <property type="entry name" value="TBP_CS"/>
</dbReference>
<evidence type="ECO:0000256" key="3">
    <source>
        <dbReference type="ARBA" id="ARBA00023163"/>
    </source>
</evidence>
<dbReference type="STRING" id="112268.A0A182VT19"/>
<feature type="region of interest" description="Disordered" evidence="4">
    <location>
        <begin position="1"/>
        <end position="25"/>
    </location>
</feature>
<name>A0A182VT19_9DIPT</name>
<dbReference type="AlphaFoldDB" id="A0A182VT19"/>
<dbReference type="InterPro" id="IPR000814">
    <property type="entry name" value="TBP"/>
</dbReference>
<dbReference type="VEuPathDB" id="VectorBase:AMIN001209"/>
<dbReference type="PRINTS" id="PR00686">
    <property type="entry name" value="TIFACTORIID"/>
</dbReference>
<dbReference type="PANTHER" id="PTHR10126">
    <property type="entry name" value="TATA-BOX BINDING PROTEIN"/>
    <property type="match status" value="1"/>
</dbReference>
<dbReference type="GO" id="GO:0006352">
    <property type="term" value="P:DNA-templated transcription initiation"/>
    <property type="evidence" value="ECO:0007669"/>
    <property type="project" value="InterPro"/>
</dbReference>
<proteinExistence type="inferred from homology"/>
<reference evidence="6" key="1">
    <citation type="submission" date="2013-03" db="EMBL/GenBank/DDBJ databases">
        <title>The Genome Sequence of Anopheles minimus MINIMUS1.</title>
        <authorList>
            <consortium name="The Broad Institute Genomics Platform"/>
            <person name="Neafsey D.E."/>
            <person name="Walton C."/>
            <person name="Walker B."/>
            <person name="Young S.K."/>
            <person name="Zeng Q."/>
            <person name="Gargeya S."/>
            <person name="Fitzgerald M."/>
            <person name="Haas B."/>
            <person name="Abouelleil A."/>
            <person name="Allen A.W."/>
            <person name="Alvarado L."/>
            <person name="Arachchi H.M."/>
            <person name="Berlin A.M."/>
            <person name="Chapman S.B."/>
            <person name="Gainer-Dewar J."/>
            <person name="Goldberg J."/>
            <person name="Griggs A."/>
            <person name="Gujja S."/>
            <person name="Hansen M."/>
            <person name="Howarth C."/>
            <person name="Imamovic A."/>
            <person name="Ireland A."/>
            <person name="Larimer J."/>
            <person name="McCowan C."/>
            <person name="Murphy C."/>
            <person name="Pearson M."/>
            <person name="Poon T.W."/>
            <person name="Priest M."/>
            <person name="Roberts A."/>
            <person name="Saif S."/>
            <person name="Shea T."/>
            <person name="Sisk P."/>
            <person name="Sykes S."/>
            <person name="Wortman J."/>
            <person name="Nusbaum C."/>
            <person name="Birren B."/>
        </authorList>
    </citation>
    <scope>NUCLEOTIDE SEQUENCE [LARGE SCALE GENOMIC DNA]</scope>
    <source>
        <strain evidence="6">MINIMUS1</strain>
    </source>
</reference>
<keyword evidence="3" id="KW-0804">Transcription</keyword>
<sequence>MPLSDTVQSREKFRDQKMDKLTPESSLKMLLNSAPRQTSSSLSQLQPPQAGILMQTPVPTGPQEAINSVLVSSYEPELFSGLIYRMVKPRVVLLIFVNGKIVFTGAKNQREINGSLENIYPILQSFRKN</sequence>
<dbReference type="SUPFAM" id="SSF55945">
    <property type="entry name" value="TATA-box binding protein-like"/>
    <property type="match status" value="1"/>
</dbReference>
<keyword evidence="2" id="KW-0238">DNA-binding</keyword>
<feature type="compositionally biased region" description="Basic and acidic residues" evidence="4">
    <location>
        <begin position="8"/>
        <end position="22"/>
    </location>
</feature>